<dbReference type="PROSITE" id="PS50865">
    <property type="entry name" value="ZF_MYND_2"/>
    <property type="match status" value="1"/>
</dbReference>
<dbReference type="Proteomes" id="UP000772434">
    <property type="component" value="Unassembled WGS sequence"/>
</dbReference>
<gene>
    <name evidence="6" type="ORF">BDP27DRAFT_1312927</name>
</gene>
<comment type="caution">
    <text evidence="6">The sequence shown here is derived from an EMBL/GenBank/DDBJ whole genome shotgun (WGS) entry which is preliminary data.</text>
</comment>
<evidence type="ECO:0000256" key="2">
    <source>
        <dbReference type="ARBA" id="ARBA00022771"/>
    </source>
</evidence>
<dbReference type="SUPFAM" id="SSF144232">
    <property type="entry name" value="HIT/MYND zinc finger-like"/>
    <property type="match status" value="1"/>
</dbReference>
<evidence type="ECO:0000259" key="5">
    <source>
        <dbReference type="PROSITE" id="PS50865"/>
    </source>
</evidence>
<dbReference type="OrthoDB" id="2957110at2759"/>
<dbReference type="Pfam" id="PF01753">
    <property type="entry name" value="zf-MYND"/>
    <property type="match status" value="1"/>
</dbReference>
<evidence type="ECO:0000256" key="4">
    <source>
        <dbReference type="PROSITE-ProRule" id="PRU00134"/>
    </source>
</evidence>
<feature type="domain" description="MYND-type" evidence="5">
    <location>
        <begin position="31"/>
        <end position="73"/>
    </location>
</feature>
<dbReference type="InterPro" id="IPR002893">
    <property type="entry name" value="Znf_MYND"/>
</dbReference>
<evidence type="ECO:0000256" key="1">
    <source>
        <dbReference type="ARBA" id="ARBA00022723"/>
    </source>
</evidence>
<proteinExistence type="predicted"/>
<evidence type="ECO:0000256" key="3">
    <source>
        <dbReference type="ARBA" id="ARBA00022833"/>
    </source>
</evidence>
<dbReference type="AlphaFoldDB" id="A0A9P5Q836"/>
<organism evidence="6 7">
    <name type="scientific">Rhodocollybia butyracea</name>
    <dbReference type="NCBI Taxonomy" id="206335"/>
    <lineage>
        <taxon>Eukaryota</taxon>
        <taxon>Fungi</taxon>
        <taxon>Dikarya</taxon>
        <taxon>Basidiomycota</taxon>
        <taxon>Agaricomycotina</taxon>
        <taxon>Agaricomycetes</taxon>
        <taxon>Agaricomycetidae</taxon>
        <taxon>Agaricales</taxon>
        <taxon>Marasmiineae</taxon>
        <taxon>Omphalotaceae</taxon>
        <taxon>Rhodocollybia</taxon>
    </lineage>
</organism>
<reference evidence="6" key="1">
    <citation type="submission" date="2020-11" db="EMBL/GenBank/DDBJ databases">
        <authorList>
            <consortium name="DOE Joint Genome Institute"/>
            <person name="Ahrendt S."/>
            <person name="Riley R."/>
            <person name="Andreopoulos W."/>
            <person name="Labutti K."/>
            <person name="Pangilinan J."/>
            <person name="Ruiz-Duenas F.J."/>
            <person name="Barrasa J.M."/>
            <person name="Sanchez-Garcia M."/>
            <person name="Camarero S."/>
            <person name="Miyauchi S."/>
            <person name="Serrano A."/>
            <person name="Linde D."/>
            <person name="Babiker R."/>
            <person name="Drula E."/>
            <person name="Ayuso-Fernandez I."/>
            <person name="Pacheco R."/>
            <person name="Padilla G."/>
            <person name="Ferreira P."/>
            <person name="Barriuso J."/>
            <person name="Kellner H."/>
            <person name="Castanera R."/>
            <person name="Alfaro M."/>
            <person name="Ramirez L."/>
            <person name="Pisabarro A.G."/>
            <person name="Kuo A."/>
            <person name="Tritt A."/>
            <person name="Lipzen A."/>
            <person name="He G."/>
            <person name="Yan M."/>
            <person name="Ng V."/>
            <person name="Cullen D."/>
            <person name="Martin F."/>
            <person name="Rosso M.-N."/>
            <person name="Henrissat B."/>
            <person name="Hibbett D."/>
            <person name="Martinez A.T."/>
            <person name="Grigoriev I.V."/>
        </authorList>
    </citation>
    <scope>NUCLEOTIDE SEQUENCE</scope>
    <source>
        <strain evidence="6">AH 40177</strain>
    </source>
</reference>
<keyword evidence="3" id="KW-0862">Zinc</keyword>
<protein>
    <recommendedName>
        <fullName evidence="5">MYND-type domain-containing protein</fullName>
    </recommendedName>
</protein>
<evidence type="ECO:0000313" key="7">
    <source>
        <dbReference type="Proteomes" id="UP000772434"/>
    </source>
</evidence>
<dbReference type="Gene3D" id="6.10.140.2220">
    <property type="match status" value="1"/>
</dbReference>
<dbReference type="GO" id="GO:0008270">
    <property type="term" value="F:zinc ion binding"/>
    <property type="evidence" value="ECO:0007669"/>
    <property type="project" value="UniProtKB-KW"/>
</dbReference>
<evidence type="ECO:0000313" key="6">
    <source>
        <dbReference type="EMBL" id="KAF9076976.1"/>
    </source>
</evidence>
<dbReference type="EMBL" id="JADNRY010000005">
    <property type="protein sequence ID" value="KAF9076976.1"/>
    <property type="molecule type" value="Genomic_DNA"/>
</dbReference>
<accession>A0A9P5Q836</accession>
<name>A0A9P5Q836_9AGAR</name>
<sequence>MSIPTDPQVTVVKRQNLKTNFSRNTPAFCVYPDCERLRQPDEPPFKVCASCRSVQYCCREHQRAHWRDHKPFCQLKASEPEMSVHTRELEDFARLHYRSFGMGLAALLRHGEPVDWSKNVVIFELASTGSPDPAKRFKLVEAHVTEDESHANTPLEEKLAVYRRTTRASRTGVDLGAGYIDYAICFFVSERSIFYAAHSMYQNEYYPCARYDPWYILPMTWIGHGLVWSSANGVTWPGVMKKVGSKWVWKEQTKQDLQALGLRFVGSNIVV</sequence>
<keyword evidence="7" id="KW-1185">Reference proteome</keyword>
<keyword evidence="1" id="KW-0479">Metal-binding</keyword>
<keyword evidence="2 4" id="KW-0863">Zinc-finger</keyword>